<evidence type="ECO:0000256" key="1">
    <source>
        <dbReference type="SAM" id="MobiDB-lite"/>
    </source>
</evidence>
<sequence length="290" mass="33174">MAFAPAEPYDDSIFPSERHRIQLLGCYLLLAFTGARPGEIVDNEKKKPKDGSWQDIYGRKTAGTEDSDDGNKDTDNADRLLEEMLSQETEHSGRPKALYYEDIFLSIVRHPETGKDVPTMSIKFIHHKGEDRKPKPDKAFDAPSLKTVADVFKIHNRGPEQCQQLRWKQKWLKRPIFRGFEGSVVSTDKALPYGKLNDDMQRQTLDTGFEQAFRPRAFRRGAANKANGRASDAVRDQMMRHDPKWATFNSAYINDKVQFHLERVVADEPTEDCLVDLFTPMSITRDPRAS</sequence>
<feature type="region of interest" description="Disordered" evidence="1">
    <location>
        <begin position="40"/>
        <end position="75"/>
    </location>
</feature>
<evidence type="ECO:0000313" key="3">
    <source>
        <dbReference type="Proteomes" id="UP000002499"/>
    </source>
</evidence>
<dbReference type="InParanoid" id="E9EED5"/>
<dbReference type="STRING" id="655827.E9EED5"/>
<accession>E9EED5</accession>
<name>E9EED5_METAQ</name>
<proteinExistence type="predicted"/>
<dbReference type="Pfam" id="PF11917">
    <property type="entry name" value="DUF3435"/>
    <property type="match status" value="2"/>
</dbReference>
<dbReference type="EMBL" id="GL698568">
    <property type="protein sequence ID" value="EFY85694.1"/>
    <property type="molecule type" value="Genomic_DNA"/>
</dbReference>
<dbReference type="eggNOG" id="ENOG502SPA8">
    <property type="taxonomic scope" value="Eukaryota"/>
</dbReference>
<dbReference type="Proteomes" id="UP000002499">
    <property type="component" value="Unassembled WGS sequence"/>
</dbReference>
<dbReference type="PANTHER" id="PTHR37535:SF2">
    <property type="entry name" value="FINGER DOMAIN PROTEIN, PUTATIVE (AFU_ORTHOLOGUE AFUA_6G09300)-RELATED"/>
    <property type="match status" value="1"/>
</dbReference>
<gene>
    <name evidence="2" type="ORF">MAC_08233</name>
</gene>
<dbReference type="HOGENOM" id="CLU_960036_0_0_1"/>
<dbReference type="OMA" id="MSITRDP"/>
<organism evidence="3">
    <name type="scientific">Metarhizium acridum (strain CQMa 102)</name>
    <dbReference type="NCBI Taxonomy" id="655827"/>
    <lineage>
        <taxon>Eukaryota</taxon>
        <taxon>Fungi</taxon>
        <taxon>Dikarya</taxon>
        <taxon>Ascomycota</taxon>
        <taxon>Pezizomycotina</taxon>
        <taxon>Sordariomycetes</taxon>
        <taxon>Hypocreomycetidae</taxon>
        <taxon>Hypocreales</taxon>
        <taxon>Clavicipitaceae</taxon>
        <taxon>Metarhizium</taxon>
    </lineage>
</organism>
<evidence type="ECO:0000313" key="2">
    <source>
        <dbReference type="EMBL" id="EFY85694.1"/>
    </source>
</evidence>
<protein>
    <submittedName>
        <fullName evidence="2">FluG domain-containing protein</fullName>
    </submittedName>
</protein>
<reference evidence="2 3" key="1">
    <citation type="journal article" date="2011" name="PLoS Genet.">
        <title>Genome sequencing and comparative transcriptomics of the model entomopathogenic fungi Metarhizium anisopliae and M. acridum.</title>
        <authorList>
            <person name="Gao Q."/>
            <person name="Jin K."/>
            <person name="Ying S.H."/>
            <person name="Zhang Y."/>
            <person name="Xiao G."/>
            <person name="Shang Y."/>
            <person name="Duan Z."/>
            <person name="Hu X."/>
            <person name="Xie X.Q."/>
            <person name="Zhou G."/>
            <person name="Peng G."/>
            <person name="Luo Z."/>
            <person name="Huang W."/>
            <person name="Wang B."/>
            <person name="Fang W."/>
            <person name="Wang S."/>
            <person name="Zhong Y."/>
            <person name="Ma L.J."/>
            <person name="St Leger R.J."/>
            <person name="Zhao G.P."/>
            <person name="Pei Y."/>
            <person name="Feng M.G."/>
            <person name="Xia Y."/>
            <person name="Wang C."/>
        </authorList>
    </citation>
    <scope>NUCLEOTIDE SEQUENCE [LARGE SCALE GENOMIC DNA]</scope>
    <source>
        <strain evidence="2 3">CQMa 102</strain>
    </source>
</reference>
<dbReference type="OrthoDB" id="4951796at2759"/>
<dbReference type="AlphaFoldDB" id="E9EED5"/>
<dbReference type="PANTHER" id="PTHR37535">
    <property type="entry name" value="FLUG DOMAIN PROTEIN"/>
    <property type="match status" value="1"/>
</dbReference>
<dbReference type="InterPro" id="IPR021842">
    <property type="entry name" value="DUF3435"/>
</dbReference>
<keyword evidence="3" id="KW-1185">Reference proteome</keyword>
<feature type="compositionally biased region" description="Basic and acidic residues" evidence="1">
    <location>
        <begin position="42"/>
        <end position="52"/>
    </location>
</feature>